<comment type="caution">
    <text evidence="1">The sequence shown here is derived from an EMBL/GenBank/DDBJ whole genome shotgun (WGS) entry which is preliminary data.</text>
</comment>
<sequence>MITVDVVQLSKQNTENLLGFRIDKPKTGEQIDTQGLKVAGWVLGKQSQAVAVELVSGTKVIKQVPLDRFRPKPAQILKVPAAEKCGFATVVKLKEILPAEELWLKAVLEDQSVVSMGVIKIQKQLDKSEGEKIVPRKLKVEGERKNQQENHLVEVETIKLMLGKGDVDGAIAAYEKARAQNPELVNQVLFTSARPLFSKEHKLGLFWSAKGGCTFAVKWYFYQIGLLETALEYHKWIHNYRQYYYQQENYQNELKEILNPETQTIKVVRNPYNRVVSSYIHVIKYNYEDQRIMKFLGRDVNKQATFSFREFIAYLESISLRSANEHHRLQVHLSEELGLVKPKYVVKLEKSFEELRQIEVELGLKESDLEALVESKHHTKREENDDEFCGDKWFERKHNVTVPSAKNFYDDELKVRVEKLYGVDLERYNYEMGFIS</sequence>
<dbReference type="SUPFAM" id="SSF52540">
    <property type="entry name" value="P-loop containing nucleoside triphosphate hydrolases"/>
    <property type="match status" value="1"/>
</dbReference>
<proteinExistence type="predicted"/>
<dbReference type="AlphaFoldDB" id="A0A941JLK1"/>
<dbReference type="InterPro" id="IPR005331">
    <property type="entry name" value="Sulfotransferase"/>
</dbReference>
<dbReference type="Proteomes" id="UP000767446">
    <property type="component" value="Unassembled WGS sequence"/>
</dbReference>
<evidence type="ECO:0000313" key="2">
    <source>
        <dbReference type="Proteomes" id="UP000767446"/>
    </source>
</evidence>
<gene>
    <name evidence="1" type="ORF">DSM107014_04665</name>
</gene>
<name>A0A941JLK1_9CHRO</name>
<dbReference type="GO" id="GO:0008146">
    <property type="term" value="F:sulfotransferase activity"/>
    <property type="evidence" value="ECO:0007669"/>
    <property type="project" value="InterPro"/>
</dbReference>
<organism evidence="1 2">
    <name type="scientific">Gomphosphaeria aponina SAG 52.96 = DSM 107014</name>
    <dbReference type="NCBI Taxonomy" id="1521640"/>
    <lineage>
        <taxon>Bacteria</taxon>
        <taxon>Bacillati</taxon>
        <taxon>Cyanobacteriota</taxon>
        <taxon>Cyanophyceae</taxon>
        <taxon>Oscillatoriophycideae</taxon>
        <taxon>Chroococcales</taxon>
        <taxon>Gomphosphaeriaceae</taxon>
        <taxon>Gomphosphaeria</taxon>
    </lineage>
</organism>
<dbReference type="Pfam" id="PF03567">
    <property type="entry name" value="Sulfotransfer_2"/>
    <property type="match status" value="1"/>
</dbReference>
<protein>
    <submittedName>
        <fullName evidence="1">Sulfotransferase family 2 domain-containing protein</fullName>
    </submittedName>
</protein>
<dbReference type="GO" id="GO:0016020">
    <property type="term" value="C:membrane"/>
    <property type="evidence" value="ECO:0007669"/>
    <property type="project" value="InterPro"/>
</dbReference>
<dbReference type="InterPro" id="IPR027417">
    <property type="entry name" value="P-loop_NTPase"/>
</dbReference>
<reference evidence="1" key="1">
    <citation type="submission" date="2021-02" db="EMBL/GenBank/DDBJ databases">
        <title>Metagenome analyses of Stigonema ocellatum DSM 106950, Chlorogloea purpurea SAG 13.99 and Gomphosphaeria aponina DSM 107014.</title>
        <authorList>
            <person name="Marter P."/>
            <person name="Huang S."/>
        </authorList>
    </citation>
    <scope>NUCLEOTIDE SEQUENCE</scope>
    <source>
        <strain evidence="1">JP213</strain>
    </source>
</reference>
<dbReference type="EMBL" id="JADQBC010000022">
    <property type="protein sequence ID" value="MBR8827189.1"/>
    <property type="molecule type" value="Genomic_DNA"/>
</dbReference>
<accession>A0A941JLK1</accession>
<evidence type="ECO:0000313" key="1">
    <source>
        <dbReference type="EMBL" id="MBR8827189.1"/>
    </source>
</evidence>